<reference evidence="1 2" key="1">
    <citation type="submission" date="2021-10" db="EMBL/GenBank/DDBJ databases">
        <title>Whole-genome sequencing analysis of Laribacter hongkongensis: virulence gene profiles, carbohydrate-active enzyme prediction, and antimicrobial resistance characterization.</title>
        <authorList>
            <person name="Yuan P."/>
            <person name="Zhan Y."/>
            <person name="Chen D."/>
        </authorList>
    </citation>
    <scope>NUCLEOTIDE SEQUENCE [LARGE SCALE GENOMIC DNA]</scope>
    <source>
        <strain evidence="1 2">W67</strain>
    </source>
</reference>
<dbReference type="AlphaFoldDB" id="A0ABD4SN77"/>
<dbReference type="Proteomes" id="UP001200247">
    <property type="component" value="Unassembled WGS sequence"/>
</dbReference>
<name>A0ABD4SN77_9NEIS</name>
<dbReference type="RefSeq" id="WP_027823386.1">
    <property type="nucleotide sequence ID" value="NZ_JAJAXM010000005.1"/>
</dbReference>
<evidence type="ECO:0000313" key="1">
    <source>
        <dbReference type="EMBL" id="MCG9025176.1"/>
    </source>
</evidence>
<comment type="caution">
    <text evidence="1">The sequence shown here is derived from an EMBL/GenBank/DDBJ whole genome shotgun (WGS) entry which is preliminary data.</text>
</comment>
<sequence length="140" mass="14536">MSARPPIDAGALTLAHCKRLLADKTAAAAGAKTARAGGAESSVGGPTGVIRRDGCAADRAEISHAEAETAERVGQYLEKLAARIAECQRALDVAGLESLRVEAAAGVLAMVAGECRQVADRYALQRQQRERAGIRSRLAA</sequence>
<evidence type="ECO:0000313" key="2">
    <source>
        <dbReference type="Proteomes" id="UP001200247"/>
    </source>
</evidence>
<proteinExistence type="predicted"/>
<protein>
    <submittedName>
        <fullName evidence="1">Uncharacterized protein</fullName>
    </submittedName>
</protein>
<organism evidence="1 2">
    <name type="scientific">Laribacter hongkongensis</name>
    <dbReference type="NCBI Taxonomy" id="168471"/>
    <lineage>
        <taxon>Bacteria</taxon>
        <taxon>Pseudomonadati</taxon>
        <taxon>Pseudomonadota</taxon>
        <taxon>Betaproteobacteria</taxon>
        <taxon>Neisseriales</taxon>
        <taxon>Aquaspirillaceae</taxon>
        <taxon>Laribacter</taxon>
    </lineage>
</organism>
<gene>
    <name evidence="1" type="ORF">LH440_04535</name>
</gene>
<dbReference type="GeneID" id="75108749"/>
<accession>A0ABD4SN77</accession>
<dbReference type="EMBL" id="JAJAXM010000005">
    <property type="protein sequence ID" value="MCG9025176.1"/>
    <property type="molecule type" value="Genomic_DNA"/>
</dbReference>